<accession>A0A8J2JCM5</accession>
<keyword evidence="3" id="KW-1015">Disulfide bond</keyword>
<dbReference type="EMBL" id="CAJVCH010037861">
    <property type="protein sequence ID" value="CAG7716347.1"/>
    <property type="molecule type" value="Genomic_DNA"/>
</dbReference>
<dbReference type="SMART" id="SM01360">
    <property type="entry name" value="A2M"/>
    <property type="match status" value="1"/>
</dbReference>
<dbReference type="OrthoDB" id="8063940at2759"/>
<dbReference type="SMART" id="SM01419">
    <property type="entry name" value="Thiol-ester_cl"/>
    <property type="match status" value="1"/>
</dbReference>
<dbReference type="InterPro" id="IPR047565">
    <property type="entry name" value="Alpha-macroglob_thiol-ester_cl"/>
</dbReference>
<name>A0A8J2JCM5_9HEXA</name>
<dbReference type="InterPro" id="IPR011626">
    <property type="entry name" value="Alpha-macroglobulin_TED"/>
</dbReference>
<dbReference type="GO" id="GO:0005615">
    <property type="term" value="C:extracellular space"/>
    <property type="evidence" value="ECO:0007669"/>
    <property type="project" value="InterPro"/>
</dbReference>
<reference evidence="5" key="1">
    <citation type="submission" date="2021-06" db="EMBL/GenBank/DDBJ databases">
        <authorList>
            <person name="Hodson N. C."/>
            <person name="Mongue J. A."/>
            <person name="Jaron S. K."/>
        </authorList>
    </citation>
    <scope>NUCLEOTIDE SEQUENCE</scope>
</reference>
<dbReference type="InterPro" id="IPR019742">
    <property type="entry name" value="MacrogloblnA2_CS"/>
</dbReference>
<organism evidence="5 6">
    <name type="scientific">Allacma fusca</name>
    <dbReference type="NCBI Taxonomy" id="39272"/>
    <lineage>
        <taxon>Eukaryota</taxon>
        <taxon>Metazoa</taxon>
        <taxon>Ecdysozoa</taxon>
        <taxon>Arthropoda</taxon>
        <taxon>Hexapoda</taxon>
        <taxon>Collembola</taxon>
        <taxon>Symphypleona</taxon>
        <taxon>Sminthuridae</taxon>
        <taxon>Allacma</taxon>
    </lineage>
</organism>
<dbReference type="AlphaFoldDB" id="A0A8J2JCM5"/>
<comment type="caution">
    <text evidence="5">The sequence shown here is derived from an EMBL/GenBank/DDBJ whole genome shotgun (WGS) entry which is preliminary data.</text>
</comment>
<protein>
    <recommendedName>
        <fullName evidence="4">Alpha-2-macroglobulin domain-containing protein</fullName>
    </recommendedName>
</protein>
<evidence type="ECO:0000259" key="4">
    <source>
        <dbReference type="SMART" id="SM01360"/>
    </source>
</evidence>
<dbReference type="PANTHER" id="PTHR11412">
    <property type="entry name" value="MACROGLOBULIN / COMPLEMENT"/>
    <property type="match status" value="1"/>
</dbReference>
<keyword evidence="2" id="KW-0882">Thioester bond</keyword>
<dbReference type="PANTHER" id="PTHR11412:SF136">
    <property type="entry name" value="CD109 ANTIGEN"/>
    <property type="match status" value="1"/>
</dbReference>
<evidence type="ECO:0000313" key="6">
    <source>
        <dbReference type="Proteomes" id="UP000708208"/>
    </source>
</evidence>
<keyword evidence="1" id="KW-0732">Signal</keyword>
<dbReference type="GO" id="GO:0004866">
    <property type="term" value="F:endopeptidase inhibitor activity"/>
    <property type="evidence" value="ECO:0007669"/>
    <property type="project" value="InterPro"/>
</dbReference>
<feature type="domain" description="Alpha-2-macroglobulin" evidence="4">
    <location>
        <begin position="67"/>
        <end position="158"/>
    </location>
</feature>
<evidence type="ECO:0000313" key="5">
    <source>
        <dbReference type="EMBL" id="CAG7716347.1"/>
    </source>
</evidence>
<dbReference type="InterPro" id="IPR050473">
    <property type="entry name" value="A2M/Complement_sys"/>
</dbReference>
<gene>
    <name evidence="5" type="ORF">AFUS01_LOCUS5861</name>
</gene>
<keyword evidence="6" id="KW-1185">Reference proteome</keyword>
<evidence type="ECO:0000256" key="1">
    <source>
        <dbReference type="ARBA" id="ARBA00022729"/>
    </source>
</evidence>
<dbReference type="InterPro" id="IPR001599">
    <property type="entry name" value="Macroglobln_a2"/>
</dbReference>
<evidence type="ECO:0000256" key="2">
    <source>
        <dbReference type="ARBA" id="ARBA00022966"/>
    </source>
</evidence>
<evidence type="ECO:0000256" key="3">
    <source>
        <dbReference type="ARBA" id="ARBA00023157"/>
    </source>
</evidence>
<dbReference type="Pfam" id="PF07678">
    <property type="entry name" value="TED_complement"/>
    <property type="match status" value="1"/>
</dbReference>
<proteinExistence type="predicted"/>
<dbReference type="Proteomes" id="UP000708208">
    <property type="component" value="Unassembled WGS sequence"/>
</dbReference>
<dbReference type="Pfam" id="PF00207">
    <property type="entry name" value="A2M"/>
    <property type="match status" value="1"/>
</dbReference>
<dbReference type="PROSITE" id="PS00477">
    <property type="entry name" value="ALPHA_2_MACROGLOBULIN"/>
    <property type="match status" value="1"/>
</dbReference>
<sequence length="387" mass="43234">MPRPVRPFYDDIYQSSSLRPDIGPAIPYVGPTRPPLAGPYAFSRIPRPRVNIPRIFFSDMKKVPAPTWIFVNASTGYDGRTSIRKTVPDSITSWIISGFSLDPVYGLGVMEAPLTLKVFRPFFISINIPYSVVKGESVGVQVLVHNYMNRDVSAEVTLDNSDNQFYFTQDENEIESKLELFRTERVVVKSNSVNSVTFLITPKQLGTVDLHAKAASRQAGDEIIKPLLVKPPGQPQYLNTAAFLDLRSGRSDSVNITAKFPAKRVPESDFVKVSVVADILGPTLSNLDKLIELPTGCGEQNMINFVPDIIVLEYLQTSRQLTEPIREKAVKFLETGYQRELSYKHDDGSFSAFGKSDSSGSTWLTAFVVRAFISAKPHIYIDKGMWR</sequence>